<protein>
    <submittedName>
        <fullName evidence="1">Uncharacterized protein</fullName>
    </submittedName>
</protein>
<name>A0A655UCE6_VIBCL</name>
<gene>
    <name evidence="1" type="ORF">ERS013200_01512</name>
</gene>
<accession>A0A655UCE6</accession>
<proteinExistence type="predicted"/>
<evidence type="ECO:0000313" key="1">
    <source>
        <dbReference type="EMBL" id="CSC48001.1"/>
    </source>
</evidence>
<evidence type="ECO:0000313" key="2">
    <source>
        <dbReference type="Proteomes" id="UP000041770"/>
    </source>
</evidence>
<dbReference type="AlphaFoldDB" id="A0A655UCE6"/>
<organism evidence="1 2">
    <name type="scientific">Vibrio cholerae</name>
    <dbReference type="NCBI Taxonomy" id="666"/>
    <lineage>
        <taxon>Bacteria</taxon>
        <taxon>Pseudomonadati</taxon>
        <taxon>Pseudomonadota</taxon>
        <taxon>Gammaproteobacteria</taxon>
        <taxon>Vibrionales</taxon>
        <taxon>Vibrionaceae</taxon>
        <taxon>Vibrio</taxon>
    </lineage>
</organism>
<sequence>MLRFRDIRCTDLTLGFELFTQLLVDVIHLIEVITTKVINPLHDLLGTKRFLTQFFGKKRAQTLAVKIE</sequence>
<dbReference type="Proteomes" id="UP000041770">
    <property type="component" value="Unassembled WGS sequence"/>
</dbReference>
<reference evidence="1 2" key="1">
    <citation type="submission" date="2015-07" db="EMBL/GenBank/DDBJ databases">
        <authorList>
            <consortium name="Pathogen Informatics"/>
        </authorList>
    </citation>
    <scope>NUCLEOTIDE SEQUENCE [LARGE SCALE GENOMIC DNA]</scope>
    <source>
        <strain evidence="1 2">A316</strain>
    </source>
</reference>
<dbReference type="EMBL" id="CWQY01000007">
    <property type="protein sequence ID" value="CSC48001.1"/>
    <property type="molecule type" value="Genomic_DNA"/>
</dbReference>